<evidence type="ECO:0000256" key="1">
    <source>
        <dbReference type="SAM" id="MobiDB-lite"/>
    </source>
</evidence>
<keyword evidence="3" id="KW-1185">Reference proteome</keyword>
<evidence type="ECO:0000313" key="3">
    <source>
        <dbReference type="Proteomes" id="UP001223743"/>
    </source>
</evidence>
<dbReference type="EMBL" id="JAUSWJ010000001">
    <property type="protein sequence ID" value="MDQ0515066.1"/>
    <property type="molecule type" value="Genomic_DNA"/>
</dbReference>
<dbReference type="RefSeq" id="WP_266281458.1">
    <property type="nucleotide sequence ID" value="NZ_JAPKNF010000001.1"/>
</dbReference>
<dbReference type="InterPro" id="IPR007402">
    <property type="entry name" value="DUF455"/>
</dbReference>
<dbReference type="CDD" id="cd00657">
    <property type="entry name" value="Ferritin_like"/>
    <property type="match status" value="1"/>
</dbReference>
<feature type="compositionally biased region" description="Basic and acidic residues" evidence="1">
    <location>
        <begin position="48"/>
        <end position="60"/>
    </location>
</feature>
<protein>
    <submittedName>
        <fullName evidence="2">Uncharacterized ferritin-like protein (DUF455 family)</fullName>
    </submittedName>
</protein>
<evidence type="ECO:0000313" key="2">
    <source>
        <dbReference type="EMBL" id="MDQ0515066.1"/>
    </source>
</evidence>
<dbReference type="PANTHER" id="PTHR42782">
    <property type="entry name" value="SI:CH73-314G15.3"/>
    <property type="match status" value="1"/>
</dbReference>
<dbReference type="SUPFAM" id="SSF47240">
    <property type="entry name" value="Ferritin-like"/>
    <property type="match status" value="1"/>
</dbReference>
<organism evidence="2 3">
    <name type="scientific">Kaistia geumhonensis</name>
    <dbReference type="NCBI Taxonomy" id="410839"/>
    <lineage>
        <taxon>Bacteria</taxon>
        <taxon>Pseudomonadati</taxon>
        <taxon>Pseudomonadota</taxon>
        <taxon>Alphaproteobacteria</taxon>
        <taxon>Hyphomicrobiales</taxon>
        <taxon>Kaistiaceae</taxon>
        <taxon>Kaistia</taxon>
    </lineage>
</organism>
<feature type="region of interest" description="Disordered" evidence="1">
    <location>
        <begin position="48"/>
        <end position="69"/>
    </location>
</feature>
<sequence length="280" mass="30848">MASPTFASLADAAALIVATADLEEKVAVAYDAAKGWFGRRLSLRGALDRPMPERPGRPERPILVPPRELPKRSPVSAHGRLALIHSLAHIELNAVDLTWDLVGRFARVPMPRSFFDNWVQVGLEEAKHFSLLADHLKAMGGAYGDLPAHDGLWQATQETGHDLMARLAVLPLVLEARGLDVTPPLVDKLAEQGDEAGSAILAIIYRDERRHVAFGCKWFRFLCDRHGLAPEPTFRKLVIKHFRGPLKPPFNDAARAEAGMTPGFYRPLVRPLEASISTKA</sequence>
<comment type="caution">
    <text evidence="2">The sequence shown here is derived from an EMBL/GenBank/DDBJ whole genome shotgun (WGS) entry which is preliminary data.</text>
</comment>
<proteinExistence type="predicted"/>
<reference evidence="2 3" key="1">
    <citation type="submission" date="2023-07" db="EMBL/GenBank/DDBJ databases">
        <title>Genomic Encyclopedia of Type Strains, Phase IV (KMG-IV): sequencing the most valuable type-strain genomes for metagenomic binning, comparative biology and taxonomic classification.</title>
        <authorList>
            <person name="Goeker M."/>
        </authorList>
    </citation>
    <scope>NUCLEOTIDE SEQUENCE [LARGE SCALE GENOMIC DNA]</scope>
    <source>
        <strain evidence="2 3">B1-1</strain>
    </source>
</reference>
<accession>A0ABU0M278</accession>
<gene>
    <name evidence="2" type="ORF">QO015_000679</name>
</gene>
<dbReference type="Proteomes" id="UP001223743">
    <property type="component" value="Unassembled WGS sequence"/>
</dbReference>
<dbReference type="PIRSF" id="PIRSF012318">
    <property type="entry name" value="UCP012318"/>
    <property type="match status" value="1"/>
</dbReference>
<dbReference type="InterPro" id="IPR009078">
    <property type="entry name" value="Ferritin-like_SF"/>
</dbReference>
<dbReference type="InterPro" id="IPR011197">
    <property type="entry name" value="UCP012318"/>
</dbReference>
<name>A0ABU0M278_9HYPH</name>
<dbReference type="PANTHER" id="PTHR42782:SF4">
    <property type="entry name" value="DUF455 DOMAIN-CONTAINING PROTEIN"/>
    <property type="match status" value="1"/>
</dbReference>
<dbReference type="Pfam" id="PF04305">
    <property type="entry name" value="DUF455"/>
    <property type="match status" value="1"/>
</dbReference>